<dbReference type="OrthoDB" id="28434at2157"/>
<comment type="domain">
    <text evidence="8">The N-terminal domain determines nucleotide recognition and specific binding, while the C-terminal domain determines the specific binding to the target protein.</text>
</comment>
<dbReference type="GO" id="GO:0005737">
    <property type="term" value="C:cytoplasm"/>
    <property type="evidence" value="ECO:0007669"/>
    <property type="project" value="UniProtKB-SubCell"/>
</dbReference>
<evidence type="ECO:0000256" key="5">
    <source>
        <dbReference type="ARBA" id="ARBA00022842"/>
    </source>
</evidence>
<evidence type="ECO:0000256" key="4">
    <source>
        <dbReference type="ARBA" id="ARBA00022741"/>
    </source>
</evidence>
<evidence type="ECO:0000259" key="9">
    <source>
        <dbReference type="Pfam" id="PF12804"/>
    </source>
</evidence>
<feature type="binding site" evidence="8">
    <location>
        <position position="82"/>
    </location>
    <ligand>
        <name>GTP</name>
        <dbReference type="ChEBI" id="CHEBI:37565"/>
    </ligand>
</feature>
<proteinExistence type="inferred from homology"/>
<dbReference type="GO" id="GO:0061603">
    <property type="term" value="F:molybdenum cofactor guanylyltransferase activity"/>
    <property type="evidence" value="ECO:0007669"/>
    <property type="project" value="UniProtKB-EC"/>
</dbReference>
<keyword evidence="5 8" id="KW-0460">Magnesium</keyword>
<organism evidence="10 11">
    <name type="scientific">Halomicrobium zhouii</name>
    <dbReference type="NCBI Taxonomy" id="767519"/>
    <lineage>
        <taxon>Archaea</taxon>
        <taxon>Methanobacteriati</taxon>
        <taxon>Methanobacteriota</taxon>
        <taxon>Stenosarchaea group</taxon>
        <taxon>Halobacteria</taxon>
        <taxon>Halobacteriales</taxon>
        <taxon>Haloarculaceae</taxon>
        <taxon>Halomicrobium</taxon>
    </lineage>
</organism>
<feature type="binding site" evidence="8">
    <location>
        <begin position="12"/>
        <end position="14"/>
    </location>
    <ligand>
        <name>GTP</name>
        <dbReference type="ChEBI" id="CHEBI:37565"/>
    </ligand>
</feature>
<dbReference type="HAMAP" id="MF_00316">
    <property type="entry name" value="MobA"/>
    <property type="match status" value="1"/>
</dbReference>
<dbReference type="GO" id="GO:0005525">
    <property type="term" value="F:GTP binding"/>
    <property type="evidence" value="ECO:0007669"/>
    <property type="project" value="UniProtKB-UniRule"/>
</dbReference>
<dbReference type="CDD" id="cd02503">
    <property type="entry name" value="MobA"/>
    <property type="match status" value="1"/>
</dbReference>
<dbReference type="Proteomes" id="UP000199062">
    <property type="component" value="Unassembled WGS sequence"/>
</dbReference>
<dbReference type="GO" id="GO:0006777">
    <property type="term" value="P:Mo-molybdopterin cofactor biosynthetic process"/>
    <property type="evidence" value="ECO:0007669"/>
    <property type="project" value="UniProtKB-KW"/>
</dbReference>
<dbReference type="STRING" id="767519.SAMN05216559_0336"/>
<dbReference type="InterPro" id="IPR029044">
    <property type="entry name" value="Nucleotide-diphossugar_trans"/>
</dbReference>
<dbReference type="PANTHER" id="PTHR19136">
    <property type="entry name" value="MOLYBDENUM COFACTOR GUANYLYLTRANSFERASE"/>
    <property type="match status" value="1"/>
</dbReference>
<keyword evidence="10" id="KW-0548">Nucleotidyltransferase</keyword>
<keyword evidence="2 8" id="KW-0808">Transferase</keyword>
<keyword evidence="7 8" id="KW-0501">Molybdenum cofactor biosynthesis</keyword>
<keyword evidence="6 8" id="KW-0342">GTP-binding</keyword>
<gene>
    <name evidence="8" type="primary">mobA</name>
    <name evidence="10" type="ORF">SAMN05216559_0336</name>
</gene>
<feature type="binding site" evidence="8">
    <location>
        <position position="25"/>
    </location>
    <ligand>
        <name>GTP</name>
        <dbReference type="ChEBI" id="CHEBI:37565"/>
    </ligand>
</feature>
<dbReference type="RefSeq" id="WP_177227103.1">
    <property type="nucleotide sequence ID" value="NZ_FOZK01000001.1"/>
</dbReference>
<dbReference type="Gene3D" id="3.90.550.10">
    <property type="entry name" value="Spore Coat Polysaccharide Biosynthesis Protein SpsA, Chain A"/>
    <property type="match status" value="1"/>
</dbReference>
<evidence type="ECO:0000256" key="8">
    <source>
        <dbReference type="HAMAP-Rule" id="MF_00316"/>
    </source>
</evidence>
<dbReference type="SUPFAM" id="SSF53448">
    <property type="entry name" value="Nucleotide-diphospho-sugar transferases"/>
    <property type="match status" value="1"/>
</dbReference>
<evidence type="ECO:0000256" key="3">
    <source>
        <dbReference type="ARBA" id="ARBA00022723"/>
    </source>
</evidence>
<dbReference type="InterPro" id="IPR013482">
    <property type="entry name" value="Molybde_CF_guanTrfase"/>
</dbReference>
<feature type="binding site" evidence="8">
    <location>
        <position position="107"/>
    </location>
    <ligand>
        <name>GTP</name>
        <dbReference type="ChEBI" id="CHEBI:37565"/>
    </ligand>
</feature>
<dbReference type="Pfam" id="PF12804">
    <property type="entry name" value="NTP_transf_3"/>
    <property type="match status" value="1"/>
</dbReference>
<evidence type="ECO:0000256" key="7">
    <source>
        <dbReference type="ARBA" id="ARBA00023150"/>
    </source>
</evidence>
<reference evidence="10 11" key="1">
    <citation type="submission" date="2016-10" db="EMBL/GenBank/DDBJ databases">
        <authorList>
            <person name="de Groot N.N."/>
        </authorList>
    </citation>
    <scope>NUCLEOTIDE SEQUENCE [LARGE SCALE GENOMIC DNA]</scope>
    <source>
        <strain evidence="10 11">CGMCC 1.10457</strain>
    </source>
</reference>
<evidence type="ECO:0000256" key="2">
    <source>
        <dbReference type="ARBA" id="ARBA00022679"/>
    </source>
</evidence>
<name>A0A1I6K8F2_9EURY</name>
<evidence type="ECO:0000313" key="11">
    <source>
        <dbReference type="Proteomes" id="UP000199062"/>
    </source>
</evidence>
<sequence length="216" mass="23170">MTDRSPAAGVVLAGGYSTRFGERDKALAPVDGTPMLRRVVDRVGRVTDAVVVNCRAGQREEFATVLADCDVPVAFAVDAVPDEGPLVGLAGALAVHDAPETVLVACDMPFVDPAFLSFLREERAARDADAAVPSQGEDIQPAQAVLGTRRARRAVRAAIAAGQTSLQSLYDRLETVSIDEEAITSRGFERSLVDVNTRDVLAARCRRRKTPGRDRR</sequence>
<dbReference type="AlphaFoldDB" id="A0A1I6K8F2"/>
<dbReference type="InterPro" id="IPR025877">
    <property type="entry name" value="MobA-like_NTP_Trfase"/>
</dbReference>
<evidence type="ECO:0000256" key="6">
    <source>
        <dbReference type="ARBA" id="ARBA00023134"/>
    </source>
</evidence>
<accession>A0A1I6K8F2</accession>
<keyword evidence="3 8" id="KW-0479">Metal-binding</keyword>
<protein>
    <recommendedName>
        <fullName evidence="8">Probable molybdenum cofactor guanylyltransferase</fullName>
        <shortName evidence="8">MoCo guanylyltransferase</shortName>
        <ecNumber evidence="8">2.7.7.77</ecNumber>
    </recommendedName>
    <alternativeName>
        <fullName evidence="8">GTP:molybdopterin guanylyltransferase</fullName>
    </alternativeName>
    <alternativeName>
        <fullName evidence="8">Mo-MPT guanylyltransferase</fullName>
    </alternativeName>
    <alternativeName>
        <fullName evidence="8">Molybdopterin guanylyltransferase</fullName>
    </alternativeName>
    <alternativeName>
        <fullName evidence="8">Molybdopterin-guanine dinucleotide synthase</fullName>
        <shortName evidence="8">MGD synthase</shortName>
    </alternativeName>
</protein>
<keyword evidence="1 8" id="KW-0963">Cytoplasm</keyword>
<comment type="similarity">
    <text evidence="8">Belongs to the MobA family.</text>
</comment>
<dbReference type="EMBL" id="FOZK01000001">
    <property type="protein sequence ID" value="SFR87308.1"/>
    <property type="molecule type" value="Genomic_DNA"/>
</dbReference>
<dbReference type="PANTHER" id="PTHR19136:SF81">
    <property type="entry name" value="MOLYBDENUM COFACTOR GUANYLYLTRANSFERASE"/>
    <property type="match status" value="1"/>
</dbReference>
<comment type="subcellular location">
    <subcellularLocation>
        <location evidence="8">Cytoplasm</location>
    </subcellularLocation>
</comment>
<comment type="catalytic activity">
    <reaction evidence="8">
        <text>Mo-molybdopterin + GTP + H(+) = Mo-molybdopterin guanine dinucleotide + diphosphate</text>
        <dbReference type="Rhea" id="RHEA:34243"/>
        <dbReference type="ChEBI" id="CHEBI:15378"/>
        <dbReference type="ChEBI" id="CHEBI:33019"/>
        <dbReference type="ChEBI" id="CHEBI:37565"/>
        <dbReference type="ChEBI" id="CHEBI:71302"/>
        <dbReference type="ChEBI" id="CHEBI:71310"/>
        <dbReference type="EC" id="2.7.7.77"/>
    </reaction>
</comment>
<comment type="cofactor">
    <cofactor evidence="8">
        <name>Mg(2+)</name>
        <dbReference type="ChEBI" id="CHEBI:18420"/>
    </cofactor>
</comment>
<feature type="domain" description="MobA-like NTP transferase" evidence="9">
    <location>
        <begin position="9"/>
        <end position="174"/>
    </location>
</feature>
<dbReference type="EC" id="2.7.7.77" evidence="8"/>
<keyword evidence="4 8" id="KW-0547">Nucleotide-binding</keyword>
<feature type="binding site" evidence="8">
    <location>
        <position position="53"/>
    </location>
    <ligand>
        <name>GTP</name>
        <dbReference type="ChEBI" id="CHEBI:37565"/>
    </ligand>
</feature>
<comment type="function">
    <text evidence="8">Transfers a GMP moiety from GTP to Mo-molybdopterin (Mo-MPT) cofactor (Moco or molybdenum cofactor) to form Mo-molybdopterin guanine dinucleotide (Mo-MGD) cofactor.</text>
</comment>
<feature type="binding site" evidence="8">
    <location>
        <position position="107"/>
    </location>
    <ligand>
        <name>Mg(2+)</name>
        <dbReference type="ChEBI" id="CHEBI:18420"/>
    </ligand>
</feature>
<dbReference type="GO" id="GO:0046872">
    <property type="term" value="F:metal ion binding"/>
    <property type="evidence" value="ECO:0007669"/>
    <property type="project" value="UniProtKB-KW"/>
</dbReference>
<evidence type="ECO:0000256" key="1">
    <source>
        <dbReference type="ARBA" id="ARBA00022490"/>
    </source>
</evidence>
<keyword evidence="11" id="KW-1185">Reference proteome</keyword>
<evidence type="ECO:0000313" key="10">
    <source>
        <dbReference type="EMBL" id="SFR87308.1"/>
    </source>
</evidence>